<name>A0A1Y6IUM0_9VIBR</name>
<keyword evidence="17" id="KW-1185">Reference proteome</keyword>
<keyword evidence="15" id="KW-0255">Endonuclease</keyword>
<dbReference type="Gene3D" id="1.10.1670.10">
    <property type="entry name" value="Helix-hairpin-Helix base-excision DNA repair enzymes (C-terminal)"/>
    <property type="match status" value="1"/>
</dbReference>
<keyword evidence="7 12" id="KW-0411">Iron-sulfur</keyword>
<reference evidence="14 17" key="2">
    <citation type="submission" date="2023-11" db="EMBL/GenBank/DDBJ databases">
        <title>Plant-associative lifestyle of Vibrio porteresiae and its evolutionary dynamics.</title>
        <authorList>
            <person name="Rameshkumar N."/>
            <person name="Kirti K."/>
        </authorList>
    </citation>
    <scope>NUCLEOTIDE SEQUENCE [LARGE SCALE GENOMIC DNA]</scope>
    <source>
        <strain evidence="14 17">MSSRF38</strain>
    </source>
</reference>
<dbReference type="NCBIfam" id="NF007978">
    <property type="entry name" value="PRK10702.1"/>
    <property type="match status" value="1"/>
</dbReference>
<keyword evidence="15" id="KW-0540">Nuclease</keyword>
<dbReference type="PIRSF" id="PIRSF001435">
    <property type="entry name" value="Nth"/>
    <property type="match status" value="1"/>
</dbReference>
<dbReference type="GO" id="GO:0140078">
    <property type="term" value="F:class I DNA-(apurinic or apyrimidinic site) endonuclease activity"/>
    <property type="evidence" value="ECO:0007669"/>
    <property type="project" value="UniProtKB-EC"/>
</dbReference>
<dbReference type="GO" id="GO:0019104">
    <property type="term" value="F:DNA N-glycosylase activity"/>
    <property type="evidence" value="ECO:0007669"/>
    <property type="project" value="UniProtKB-UniRule"/>
</dbReference>
<keyword evidence="10 12" id="KW-0456">Lyase</keyword>
<evidence type="ECO:0000259" key="13">
    <source>
        <dbReference type="SMART" id="SM00478"/>
    </source>
</evidence>
<accession>A0A1Y6IUM0</accession>
<evidence type="ECO:0000256" key="4">
    <source>
        <dbReference type="ARBA" id="ARBA00022763"/>
    </source>
</evidence>
<dbReference type="InterPro" id="IPR003265">
    <property type="entry name" value="HhH-GPD_domain"/>
</dbReference>
<comment type="similarity">
    <text evidence="1 12">Belongs to the Nth/MutY family.</text>
</comment>
<feature type="binding site" evidence="12">
    <location>
        <position position="197"/>
    </location>
    <ligand>
        <name>[4Fe-4S] cluster</name>
        <dbReference type="ChEBI" id="CHEBI:49883"/>
    </ligand>
</feature>
<evidence type="ECO:0000313" key="16">
    <source>
        <dbReference type="Proteomes" id="UP000196125"/>
    </source>
</evidence>
<proteinExistence type="inferred from homology"/>
<evidence type="ECO:0000256" key="3">
    <source>
        <dbReference type="ARBA" id="ARBA00022723"/>
    </source>
</evidence>
<organism evidence="15 16">
    <name type="scientific">Vibrio mangrovi</name>
    <dbReference type="NCBI Taxonomy" id="474394"/>
    <lineage>
        <taxon>Bacteria</taxon>
        <taxon>Pseudomonadati</taxon>
        <taxon>Pseudomonadota</taxon>
        <taxon>Gammaproteobacteria</taxon>
        <taxon>Vibrionales</taxon>
        <taxon>Vibrionaceae</taxon>
        <taxon>Vibrio</taxon>
    </lineage>
</organism>
<dbReference type="FunFam" id="1.10.1670.10:FF:000001">
    <property type="entry name" value="Endonuclease III"/>
    <property type="match status" value="1"/>
</dbReference>
<comment type="catalytic activity">
    <reaction evidence="12">
        <text>2'-deoxyribonucleotide-(2'-deoxyribose 5'-phosphate)-2'-deoxyribonucleotide-DNA = a 3'-end 2'-deoxyribonucleotide-(2,3-dehydro-2,3-deoxyribose 5'-phosphate)-DNA + a 5'-end 5'-phospho-2'-deoxyribonucleoside-DNA + H(+)</text>
        <dbReference type="Rhea" id="RHEA:66592"/>
        <dbReference type="Rhea" id="RHEA-COMP:13180"/>
        <dbReference type="Rhea" id="RHEA-COMP:16897"/>
        <dbReference type="Rhea" id="RHEA-COMP:17067"/>
        <dbReference type="ChEBI" id="CHEBI:15378"/>
        <dbReference type="ChEBI" id="CHEBI:136412"/>
        <dbReference type="ChEBI" id="CHEBI:157695"/>
        <dbReference type="ChEBI" id="CHEBI:167181"/>
        <dbReference type="EC" id="4.2.99.18"/>
    </reaction>
</comment>
<evidence type="ECO:0000256" key="12">
    <source>
        <dbReference type="HAMAP-Rule" id="MF_00942"/>
    </source>
</evidence>
<dbReference type="SMART" id="SM00525">
    <property type="entry name" value="FES"/>
    <property type="match status" value="1"/>
</dbReference>
<evidence type="ECO:0000256" key="9">
    <source>
        <dbReference type="ARBA" id="ARBA00023204"/>
    </source>
</evidence>
<evidence type="ECO:0000256" key="1">
    <source>
        <dbReference type="ARBA" id="ARBA00008343"/>
    </source>
</evidence>
<reference evidence="15 16" key="1">
    <citation type="submission" date="2017-05" db="EMBL/GenBank/DDBJ databases">
        <authorList>
            <person name="Song R."/>
            <person name="Chenine A.L."/>
            <person name="Ruprecht R.M."/>
        </authorList>
    </citation>
    <scope>NUCLEOTIDE SEQUENCE [LARGE SCALE GENOMIC DNA]</scope>
    <source>
        <strain evidence="15 16">CECT 7927</strain>
    </source>
</reference>
<dbReference type="SUPFAM" id="SSF48150">
    <property type="entry name" value="DNA-glycosylase"/>
    <property type="match status" value="1"/>
</dbReference>
<dbReference type="PANTHER" id="PTHR10359:SF18">
    <property type="entry name" value="ENDONUCLEASE III"/>
    <property type="match status" value="1"/>
</dbReference>
<evidence type="ECO:0000256" key="8">
    <source>
        <dbReference type="ARBA" id="ARBA00023125"/>
    </source>
</evidence>
<feature type="binding site" evidence="12">
    <location>
        <position position="187"/>
    </location>
    <ligand>
        <name>[4Fe-4S] cluster</name>
        <dbReference type="ChEBI" id="CHEBI:49883"/>
    </ligand>
</feature>
<feature type="binding site" evidence="12">
    <location>
        <position position="203"/>
    </location>
    <ligand>
        <name>[4Fe-4S] cluster</name>
        <dbReference type="ChEBI" id="CHEBI:49883"/>
    </ligand>
</feature>
<evidence type="ECO:0000313" key="14">
    <source>
        <dbReference type="EMBL" id="MDW6003466.1"/>
    </source>
</evidence>
<evidence type="ECO:0000256" key="5">
    <source>
        <dbReference type="ARBA" id="ARBA00022801"/>
    </source>
</evidence>
<dbReference type="RefSeq" id="WP_087479749.1">
    <property type="nucleotide sequence ID" value="NZ_AP024883.1"/>
</dbReference>
<dbReference type="EC" id="4.2.99.18" evidence="12"/>
<gene>
    <name evidence="12 15" type="primary">nth</name>
    <name evidence="14" type="ORF">SBX37_11465</name>
    <name evidence="15" type="ORF">VIM7927_00974</name>
</gene>
<dbReference type="InterPro" id="IPR023170">
    <property type="entry name" value="HhH_base_excis_C"/>
</dbReference>
<dbReference type="FunFam" id="1.10.340.30:FF:000001">
    <property type="entry name" value="Endonuclease III"/>
    <property type="match status" value="1"/>
</dbReference>
<keyword evidence="3 12" id="KW-0479">Metal-binding</keyword>
<keyword evidence="9 12" id="KW-0234">DNA repair</keyword>
<dbReference type="EMBL" id="JAWRCO010000001">
    <property type="protein sequence ID" value="MDW6003466.1"/>
    <property type="molecule type" value="Genomic_DNA"/>
</dbReference>
<dbReference type="PANTHER" id="PTHR10359">
    <property type="entry name" value="A/G-SPECIFIC ADENINE GLYCOSYLASE/ENDONUCLEASE III"/>
    <property type="match status" value="1"/>
</dbReference>
<evidence type="ECO:0000256" key="2">
    <source>
        <dbReference type="ARBA" id="ARBA00022485"/>
    </source>
</evidence>
<dbReference type="HAMAP" id="MF_00942">
    <property type="entry name" value="Nth"/>
    <property type="match status" value="1"/>
</dbReference>
<evidence type="ECO:0000256" key="11">
    <source>
        <dbReference type="ARBA" id="ARBA00023295"/>
    </source>
</evidence>
<evidence type="ECO:0000256" key="6">
    <source>
        <dbReference type="ARBA" id="ARBA00023004"/>
    </source>
</evidence>
<keyword evidence="4 12" id="KW-0227">DNA damage</keyword>
<dbReference type="CDD" id="cd00056">
    <property type="entry name" value="ENDO3c"/>
    <property type="match status" value="1"/>
</dbReference>
<dbReference type="SMART" id="SM00478">
    <property type="entry name" value="ENDO3c"/>
    <property type="match status" value="1"/>
</dbReference>
<feature type="binding site" evidence="12">
    <location>
        <position position="194"/>
    </location>
    <ligand>
        <name>[4Fe-4S] cluster</name>
        <dbReference type="ChEBI" id="CHEBI:49883"/>
    </ligand>
</feature>
<evidence type="ECO:0000256" key="10">
    <source>
        <dbReference type="ARBA" id="ARBA00023239"/>
    </source>
</evidence>
<feature type="domain" description="HhH-GPD" evidence="13">
    <location>
        <begin position="38"/>
        <end position="185"/>
    </location>
</feature>
<dbReference type="InterPro" id="IPR000445">
    <property type="entry name" value="HhH_motif"/>
</dbReference>
<dbReference type="GO" id="GO:0006285">
    <property type="term" value="P:base-excision repair, AP site formation"/>
    <property type="evidence" value="ECO:0007669"/>
    <property type="project" value="TreeGrafter"/>
</dbReference>
<keyword evidence="11 12" id="KW-0326">Glycosidase</keyword>
<dbReference type="GO" id="GO:0003677">
    <property type="term" value="F:DNA binding"/>
    <property type="evidence" value="ECO:0007669"/>
    <property type="project" value="UniProtKB-UniRule"/>
</dbReference>
<dbReference type="EMBL" id="FXXI01000001">
    <property type="protein sequence ID" value="SMR99743.1"/>
    <property type="molecule type" value="Genomic_DNA"/>
</dbReference>
<dbReference type="GO" id="GO:0046872">
    <property type="term" value="F:metal ion binding"/>
    <property type="evidence" value="ECO:0007669"/>
    <property type="project" value="UniProtKB-KW"/>
</dbReference>
<protein>
    <recommendedName>
        <fullName evidence="12">Endonuclease III</fullName>
        <ecNumber evidence="12">4.2.99.18</ecNumber>
    </recommendedName>
    <alternativeName>
        <fullName evidence="12">DNA-(apurinic or apyrimidinic site) lyase</fullName>
    </alternativeName>
</protein>
<keyword evidence="8 12" id="KW-0238">DNA-binding</keyword>
<dbReference type="InterPro" id="IPR004036">
    <property type="entry name" value="Endonuclease-III-like_CS2"/>
</dbReference>
<comment type="function">
    <text evidence="12">DNA repair enzyme that has both DNA N-glycosylase activity and AP-lyase activity. The DNA N-glycosylase activity releases various damaged pyrimidines from DNA by cleaving the N-glycosidic bond, leaving an AP (apurinic/apyrimidinic) site. The AP-lyase activity cleaves the phosphodiester bond 3' to the AP site by a beta-elimination, leaving a 3'-terminal unsaturated sugar and a product with a terminal 5'-phosphate.</text>
</comment>
<dbReference type="InterPro" id="IPR004035">
    <property type="entry name" value="Endouclease-III_FeS-bd_BS"/>
</dbReference>
<sequence length="210" mass="23795">MNKQKRTEILERLRENNPKPQTELNWNSPFELLISVLLSAQATDVSVNKATDKLYPVANTPQAILALGVDGLKEYIKTIGLFNSKAENVIKTCRILLDKYQGEVPEDREALESLPGVGRKTANVVLNTAFGWPTIAVDTHIFRVSNRTRFAPGKNVDEVEQKLLKVVPKEFKIDVHHWLILHGRYTCVARKPRCGSCIIEDLCEFKEKVE</sequence>
<dbReference type="PROSITE" id="PS01155">
    <property type="entry name" value="ENDONUCLEASE_III_2"/>
    <property type="match status" value="1"/>
</dbReference>
<dbReference type="GO" id="GO:0051539">
    <property type="term" value="F:4 iron, 4 sulfur cluster binding"/>
    <property type="evidence" value="ECO:0007669"/>
    <property type="project" value="UniProtKB-UniRule"/>
</dbReference>
<dbReference type="OrthoDB" id="9800977at2"/>
<dbReference type="Gene3D" id="1.10.340.30">
    <property type="entry name" value="Hypothetical protein, domain 2"/>
    <property type="match status" value="1"/>
</dbReference>
<evidence type="ECO:0000313" key="17">
    <source>
        <dbReference type="Proteomes" id="UP001283366"/>
    </source>
</evidence>
<keyword evidence="2 12" id="KW-0004">4Fe-4S</keyword>
<comment type="cofactor">
    <cofactor evidence="12">
        <name>[4Fe-4S] cluster</name>
        <dbReference type="ChEBI" id="CHEBI:49883"/>
    </cofactor>
    <text evidence="12">Binds 1 [4Fe-4S] cluster.</text>
</comment>
<dbReference type="Pfam" id="PF00730">
    <property type="entry name" value="HhH-GPD"/>
    <property type="match status" value="1"/>
</dbReference>
<dbReference type="Pfam" id="PF10576">
    <property type="entry name" value="EndIII_4Fe-2S"/>
    <property type="match status" value="1"/>
</dbReference>
<dbReference type="AlphaFoldDB" id="A0A1Y6IUM0"/>
<dbReference type="Proteomes" id="UP000196125">
    <property type="component" value="Unassembled WGS sequence"/>
</dbReference>
<evidence type="ECO:0000313" key="15">
    <source>
        <dbReference type="EMBL" id="SMR99743.1"/>
    </source>
</evidence>
<dbReference type="InterPro" id="IPR005759">
    <property type="entry name" value="Nth"/>
</dbReference>
<dbReference type="Pfam" id="PF00633">
    <property type="entry name" value="HHH"/>
    <property type="match status" value="1"/>
</dbReference>
<dbReference type="Proteomes" id="UP001283366">
    <property type="component" value="Unassembled WGS sequence"/>
</dbReference>
<keyword evidence="5 12" id="KW-0378">Hydrolase</keyword>
<keyword evidence="6 12" id="KW-0408">Iron</keyword>
<dbReference type="PROSITE" id="PS00764">
    <property type="entry name" value="ENDONUCLEASE_III_1"/>
    <property type="match status" value="1"/>
</dbReference>
<dbReference type="NCBIfam" id="TIGR01083">
    <property type="entry name" value="nth"/>
    <property type="match status" value="1"/>
</dbReference>
<evidence type="ECO:0000256" key="7">
    <source>
        <dbReference type="ARBA" id="ARBA00023014"/>
    </source>
</evidence>
<dbReference type="InterPro" id="IPR011257">
    <property type="entry name" value="DNA_glycosylase"/>
</dbReference>
<dbReference type="InterPro" id="IPR003651">
    <property type="entry name" value="Endonuclease3_FeS-loop_motif"/>
</dbReference>